<dbReference type="PANTHER" id="PTHR33048:SF123">
    <property type="entry name" value="INTEGRAL MEMBRANE PROTEIN"/>
    <property type="match status" value="1"/>
</dbReference>
<evidence type="ECO:0000256" key="1">
    <source>
        <dbReference type="ARBA" id="ARBA00004141"/>
    </source>
</evidence>
<gene>
    <name evidence="8" type="ORF">AAL_07893</name>
</gene>
<feature type="transmembrane region" description="Helical" evidence="6">
    <location>
        <begin position="25"/>
        <end position="46"/>
    </location>
</feature>
<sequence>MSKPPSPSEIAWMKAHAADTRVPDMIATTVICSVASTAFVVLRFVSRRMACIKPRLNDWLLVVSLMLYLGFAIGFACATLYGAGRHIILLKSQHRPNIRSINISDQVLYFVALAFVKFSILSLYIVIFPGRVMRWSAIVIGVIIAALTTATTLMAIFRCVPMSWIWDPTVTDPRCIQFSVLVLAHGISNIVTDLIIFAMPIHPILKLKMPKDEKVYVLLSFLLGASACIASIVRTAYTLDLDSTSDPTWDDMPVSMVSLGEIMAGILAACLPTYGPLVHYISHKKKRSGDRPEYRSAVRITPDDSGELMMSKDDTYKGARNTEVSMMSKDDTYKGAHNTEVTMTN</sequence>
<dbReference type="EMBL" id="AZGY01000027">
    <property type="protein sequence ID" value="KZZ88950.1"/>
    <property type="molecule type" value="Genomic_DNA"/>
</dbReference>
<evidence type="ECO:0000256" key="3">
    <source>
        <dbReference type="ARBA" id="ARBA00022989"/>
    </source>
</evidence>
<keyword evidence="3 6" id="KW-1133">Transmembrane helix</keyword>
<dbReference type="Pfam" id="PF20684">
    <property type="entry name" value="Fung_rhodopsin"/>
    <property type="match status" value="1"/>
</dbReference>
<evidence type="ECO:0000256" key="2">
    <source>
        <dbReference type="ARBA" id="ARBA00022692"/>
    </source>
</evidence>
<comment type="similarity">
    <text evidence="5">Belongs to the SAT4 family.</text>
</comment>
<evidence type="ECO:0000313" key="9">
    <source>
        <dbReference type="Proteomes" id="UP000078544"/>
    </source>
</evidence>
<feature type="domain" description="Rhodopsin" evidence="7">
    <location>
        <begin position="42"/>
        <end position="278"/>
    </location>
</feature>
<dbReference type="AlphaFoldDB" id="A0A166NBR0"/>
<keyword evidence="4 6" id="KW-0472">Membrane</keyword>
<feature type="transmembrane region" description="Helical" evidence="6">
    <location>
        <begin position="176"/>
        <end position="196"/>
    </location>
</feature>
<proteinExistence type="inferred from homology"/>
<keyword evidence="2 6" id="KW-0812">Transmembrane</keyword>
<organism evidence="8 9">
    <name type="scientific">Moelleriella libera RCEF 2490</name>
    <dbReference type="NCBI Taxonomy" id="1081109"/>
    <lineage>
        <taxon>Eukaryota</taxon>
        <taxon>Fungi</taxon>
        <taxon>Dikarya</taxon>
        <taxon>Ascomycota</taxon>
        <taxon>Pezizomycotina</taxon>
        <taxon>Sordariomycetes</taxon>
        <taxon>Hypocreomycetidae</taxon>
        <taxon>Hypocreales</taxon>
        <taxon>Clavicipitaceae</taxon>
        <taxon>Moelleriella</taxon>
    </lineage>
</organism>
<dbReference type="GO" id="GO:0016020">
    <property type="term" value="C:membrane"/>
    <property type="evidence" value="ECO:0007669"/>
    <property type="project" value="UniProtKB-SubCell"/>
</dbReference>
<feature type="transmembrane region" description="Helical" evidence="6">
    <location>
        <begin position="257"/>
        <end position="281"/>
    </location>
</feature>
<reference evidence="8 9" key="1">
    <citation type="journal article" date="2016" name="Genome Biol. Evol.">
        <title>Divergent and convergent evolution of fungal pathogenicity.</title>
        <authorList>
            <person name="Shang Y."/>
            <person name="Xiao G."/>
            <person name="Zheng P."/>
            <person name="Cen K."/>
            <person name="Zhan S."/>
            <person name="Wang C."/>
        </authorList>
    </citation>
    <scope>NUCLEOTIDE SEQUENCE [LARGE SCALE GENOMIC DNA]</scope>
    <source>
        <strain evidence="8 9">RCEF 2490</strain>
    </source>
</reference>
<evidence type="ECO:0000256" key="5">
    <source>
        <dbReference type="ARBA" id="ARBA00038359"/>
    </source>
</evidence>
<dbReference type="InterPro" id="IPR049326">
    <property type="entry name" value="Rhodopsin_dom_fungi"/>
</dbReference>
<keyword evidence="9" id="KW-1185">Reference proteome</keyword>
<evidence type="ECO:0000256" key="6">
    <source>
        <dbReference type="SAM" id="Phobius"/>
    </source>
</evidence>
<dbReference type="OrthoDB" id="3936451at2759"/>
<feature type="transmembrane region" description="Helical" evidence="6">
    <location>
        <begin position="216"/>
        <end position="237"/>
    </location>
</feature>
<feature type="transmembrane region" description="Helical" evidence="6">
    <location>
        <begin position="58"/>
        <end position="81"/>
    </location>
</feature>
<comment type="subcellular location">
    <subcellularLocation>
        <location evidence="1">Membrane</location>
        <topology evidence="1">Multi-pass membrane protein</topology>
    </subcellularLocation>
</comment>
<comment type="caution">
    <text evidence="8">The sequence shown here is derived from an EMBL/GenBank/DDBJ whole genome shotgun (WGS) entry which is preliminary data.</text>
</comment>
<evidence type="ECO:0000256" key="4">
    <source>
        <dbReference type="ARBA" id="ARBA00023136"/>
    </source>
</evidence>
<dbReference type="Proteomes" id="UP000078544">
    <property type="component" value="Unassembled WGS sequence"/>
</dbReference>
<accession>A0A166NBR0</accession>
<evidence type="ECO:0000313" key="8">
    <source>
        <dbReference type="EMBL" id="KZZ88950.1"/>
    </source>
</evidence>
<feature type="transmembrane region" description="Helical" evidence="6">
    <location>
        <begin position="135"/>
        <end position="156"/>
    </location>
</feature>
<protein>
    <recommendedName>
        <fullName evidence="7">Rhodopsin domain-containing protein</fullName>
    </recommendedName>
</protein>
<dbReference type="PANTHER" id="PTHR33048">
    <property type="entry name" value="PTH11-LIKE INTEGRAL MEMBRANE PROTEIN (AFU_ORTHOLOGUE AFUA_5G11245)"/>
    <property type="match status" value="1"/>
</dbReference>
<feature type="transmembrane region" description="Helical" evidence="6">
    <location>
        <begin position="107"/>
        <end position="128"/>
    </location>
</feature>
<dbReference type="InterPro" id="IPR052337">
    <property type="entry name" value="SAT4-like"/>
</dbReference>
<name>A0A166NBR0_9HYPO</name>
<evidence type="ECO:0000259" key="7">
    <source>
        <dbReference type="Pfam" id="PF20684"/>
    </source>
</evidence>